<dbReference type="GO" id="GO:0031559">
    <property type="term" value="F:oxidosqualene cyclase activity"/>
    <property type="evidence" value="ECO:0007669"/>
    <property type="project" value="UniProtKB-ARBA"/>
</dbReference>
<dbReference type="CDD" id="cd02892">
    <property type="entry name" value="SQCY_1"/>
    <property type="match status" value="1"/>
</dbReference>
<evidence type="ECO:0000313" key="8">
    <source>
        <dbReference type="EnsemblPlants" id="KEH25838"/>
    </source>
</evidence>
<dbReference type="InterPro" id="IPR032697">
    <property type="entry name" value="SQ_cyclase_N"/>
</dbReference>
<keyword evidence="2" id="KW-0677">Repeat</keyword>
<dbReference type="SUPFAM" id="SSF48239">
    <property type="entry name" value="Terpenoid cyclases/Protein prenyltransferases"/>
    <property type="match status" value="2"/>
</dbReference>
<comment type="similarity">
    <text evidence="1 4">Belongs to the terpene cyclase/mutase family.</text>
</comment>
<dbReference type="AlphaFoldDB" id="A0A072U9U1"/>
<dbReference type="PANTHER" id="PTHR11764:SF19">
    <property type="entry name" value="TERPENE CYCLASE_MUTASE FAMILY MEMBER"/>
    <property type="match status" value="1"/>
</dbReference>
<evidence type="ECO:0000259" key="6">
    <source>
        <dbReference type="Pfam" id="PF13249"/>
    </source>
</evidence>
<keyword evidence="3 4" id="KW-0413">Isomerase</keyword>
<dbReference type="OrthoDB" id="21502at2759"/>
<dbReference type="KEGG" id="mtr:25496085"/>
<dbReference type="InterPro" id="IPR008930">
    <property type="entry name" value="Terpenoid_cyclase/PrenylTrfase"/>
</dbReference>
<reference evidence="8" key="3">
    <citation type="submission" date="2015-04" db="UniProtKB">
        <authorList>
            <consortium name="EnsemblPlants"/>
        </authorList>
    </citation>
    <scope>IDENTIFICATION</scope>
    <source>
        <strain evidence="8">cv. Jemalong A17</strain>
    </source>
</reference>
<evidence type="ECO:0000256" key="4">
    <source>
        <dbReference type="RuleBase" id="RU362003"/>
    </source>
</evidence>
<dbReference type="PANTHER" id="PTHR11764">
    <property type="entry name" value="TERPENE CYCLASE/MUTASE FAMILY MEMBER"/>
    <property type="match status" value="1"/>
</dbReference>
<dbReference type="PROSITE" id="PS01074">
    <property type="entry name" value="TERPENE_SYNTHASES"/>
    <property type="match status" value="1"/>
</dbReference>
<dbReference type="EnsemblPlants" id="KEH25838">
    <property type="protein sequence ID" value="KEH25838"/>
    <property type="gene ID" value="MTR_6g034985"/>
</dbReference>
<accession>A0A072U9U1</accession>
<evidence type="ECO:0000256" key="3">
    <source>
        <dbReference type="ARBA" id="ARBA00023235"/>
    </source>
</evidence>
<dbReference type="GO" id="GO:0005811">
    <property type="term" value="C:lipid droplet"/>
    <property type="evidence" value="ECO:0007669"/>
    <property type="project" value="InterPro"/>
</dbReference>
<reference evidence="7 9" key="1">
    <citation type="journal article" date="2011" name="Nature">
        <title>The Medicago genome provides insight into the evolution of rhizobial symbioses.</title>
        <authorList>
            <person name="Young N.D."/>
            <person name="Debelle F."/>
            <person name="Oldroyd G.E."/>
            <person name="Geurts R."/>
            <person name="Cannon S.B."/>
            <person name="Udvardi M.K."/>
            <person name="Benedito V.A."/>
            <person name="Mayer K.F."/>
            <person name="Gouzy J."/>
            <person name="Schoof H."/>
            <person name="Van de Peer Y."/>
            <person name="Proost S."/>
            <person name="Cook D.R."/>
            <person name="Meyers B.C."/>
            <person name="Spannagl M."/>
            <person name="Cheung F."/>
            <person name="De Mita S."/>
            <person name="Krishnakumar V."/>
            <person name="Gundlach H."/>
            <person name="Zhou S."/>
            <person name="Mudge J."/>
            <person name="Bharti A.K."/>
            <person name="Murray J.D."/>
            <person name="Naoumkina M.A."/>
            <person name="Rosen B."/>
            <person name="Silverstein K.A."/>
            <person name="Tang H."/>
            <person name="Rombauts S."/>
            <person name="Zhao P.X."/>
            <person name="Zhou P."/>
            <person name="Barbe V."/>
            <person name="Bardou P."/>
            <person name="Bechner M."/>
            <person name="Bellec A."/>
            <person name="Berger A."/>
            <person name="Berges H."/>
            <person name="Bidwell S."/>
            <person name="Bisseling T."/>
            <person name="Choisne N."/>
            <person name="Couloux A."/>
            <person name="Denny R."/>
            <person name="Deshpande S."/>
            <person name="Dai X."/>
            <person name="Doyle J.J."/>
            <person name="Dudez A.M."/>
            <person name="Farmer A.D."/>
            <person name="Fouteau S."/>
            <person name="Franken C."/>
            <person name="Gibelin C."/>
            <person name="Gish J."/>
            <person name="Goldstein S."/>
            <person name="Gonzalez A.J."/>
            <person name="Green P.J."/>
            <person name="Hallab A."/>
            <person name="Hartog M."/>
            <person name="Hua A."/>
            <person name="Humphray S.J."/>
            <person name="Jeong D.H."/>
            <person name="Jing Y."/>
            <person name="Jocker A."/>
            <person name="Kenton S.M."/>
            <person name="Kim D.J."/>
            <person name="Klee K."/>
            <person name="Lai H."/>
            <person name="Lang C."/>
            <person name="Lin S."/>
            <person name="Macmil S.L."/>
            <person name="Magdelenat G."/>
            <person name="Matthews L."/>
            <person name="McCorrison J."/>
            <person name="Monaghan E.L."/>
            <person name="Mun J.H."/>
            <person name="Najar F.Z."/>
            <person name="Nicholson C."/>
            <person name="Noirot C."/>
            <person name="O'Bleness M."/>
            <person name="Paule C.R."/>
            <person name="Poulain J."/>
            <person name="Prion F."/>
            <person name="Qin B."/>
            <person name="Qu C."/>
            <person name="Retzel E.F."/>
            <person name="Riddle C."/>
            <person name="Sallet E."/>
            <person name="Samain S."/>
            <person name="Samson N."/>
            <person name="Sanders I."/>
            <person name="Saurat O."/>
            <person name="Scarpelli C."/>
            <person name="Schiex T."/>
            <person name="Segurens B."/>
            <person name="Severin A.J."/>
            <person name="Sherrier D.J."/>
            <person name="Shi R."/>
            <person name="Sims S."/>
            <person name="Singer S.R."/>
            <person name="Sinharoy S."/>
            <person name="Sterck L."/>
            <person name="Viollet A."/>
            <person name="Wang B.B."/>
            <person name="Wang K."/>
            <person name="Wang M."/>
            <person name="Wang X."/>
            <person name="Warfsmann J."/>
            <person name="Weissenbach J."/>
            <person name="White D.D."/>
            <person name="White J.D."/>
            <person name="Wiley G.B."/>
            <person name="Wincker P."/>
            <person name="Xing Y."/>
            <person name="Yang L."/>
            <person name="Yao Z."/>
            <person name="Ying F."/>
            <person name="Zhai J."/>
            <person name="Zhou L."/>
            <person name="Zuber A."/>
            <person name="Denarie J."/>
            <person name="Dixon R.A."/>
            <person name="May G.D."/>
            <person name="Schwartz D.C."/>
            <person name="Rogers J."/>
            <person name="Quetier F."/>
            <person name="Town C.D."/>
            <person name="Roe B.A."/>
        </authorList>
    </citation>
    <scope>NUCLEOTIDE SEQUENCE [LARGE SCALE GENOMIC DNA]</scope>
    <source>
        <strain evidence="7">A17</strain>
        <strain evidence="8 9">cv. Jemalong A17</strain>
    </source>
</reference>
<dbReference type="Pfam" id="PF13243">
    <property type="entry name" value="SQHop_cyclase_C"/>
    <property type="match status" value="1"/>
</dbReference>
<keyword evidence="9" id="KW-1185">Reference proteome</keyword>
<evidence type="ECO:0000313" key="9">
    <source>
        <dbReference type="Proteomes" id="UP000002051"/>
    </source>
</evidence>
<dbReference type="InterPro" id="IPR002365">
    <property type="entry name" value="Terpene_synthase_CS"/>
</dbReference>
<proteinExistence type="inferred from homology"/>
<reference evidence="7 9" key="2">
    <citation type="journal article" date="2014" name="BMC Genomics">
        <title>An improved genome release (version Mt4.0) for the model legume Medicago truncatula.</title>
        <authorList>
            <person name="Tang H."/>
            <person name="Krishnakumar V."/>
            <person name="Bidwell S."/>
            <person name="Rosen B."/>
            <person name="Chan A."/>
            <person name="Zhou S."/>
            <person name="Gentzbittel L."/>
            <person name="Childs K.L."/>
            <person name="Yandell M."/>
            <person name="Gundlach H."/>
            <person name="Mayer K.F."/>
            <person name="Schwartz D.C."/>
            <person name="Town C.D."/>
        </authorList>
    </citation>
    <scope>GENOME REANNOTATION</scope>
    <source>
        <strain evidence="7">A17</strain>
        <strain evidence="8 9">cv. Jemalong A17</strain>
    </source>
</reference>
<feature type="domain" description="Squalene cyclase C-terminal" evidence="5">
    <location>
        <begin position="414"/>
        <end position="750"/>
    </location>
</feature>
<dbReference type="FunFam" id="1.50.10.20:FF:000011">
    <property type="entry name" value="Terpene cyclase/mutase family member"/>
    <property type="match status" value="1"/>
</dbReference>
<evidence type="ECO:0000313" key="7">
    <source>
        <dbReference type="EMBL" id="KEH25838.1"/>
    </source>
</evidence>
<dbReference type="SFLD" id="SFLDG01016">
    <property type="entry name" value="Prenyltransferase_Like_2"/>
    <property type="match status" value="1"/>
</dbReference>
<dbReference type="InterPro" id="IPR032696">
    <property type="entry name" value="SQ_cyclase_C"/>
</dbReference>
<dbReference type="HOGENOM" id="CLU_009074_2_0_1"/>
<evidence type="ECO:0000259" key="5">
    <source>
        <dbReference type="Pfam" id="PF13243"/>
    </source>
</evidence>
<dbReference type="STRING" id="3880.A0A072U9U1"/>
<sequence length="763" mass="86738">MWKLKIGEGGERLISLNNFIGRQHWEFDPNAGTQQERDEIERLRHEFTKNRFSNKQSADLFMRMQLKKENQCGLIPPAVKLRDKDIITEEALITTIRRSISSYASIQAHDGHWPAEAAGSLFFVQPLVMALYITRSIDEVLGHEHKKEIVRYLYNHQNKDGGWGLHIEGHSTIFGSALSYIALRILGEGPEDGENMEMDRGRRWILDHGGLVGIPSWGKLWVTVLGVHEWSGCNPVPPEFWLLPKFSPLNPGKMLCYCRLLYMPMSYLYGKKFVGPITGLIRSLREELYNESYDQINWNKARNTVAKEDLYCPRPLVQYMVWGLLYHVGEPLLNYWPFSKLRHSSLQIAINHIRYEDENGRYIGVGSAVKALCLLAHWVDDQDSEAYKHHLARIPDFFWVAEDGLKIQGFGCQTWDAAFSIQAIVGCNVSEEYGRTLRKAHEFLKASQVVDNPSGDFRAMYRHISKGAWTFSIQDEGWQASDCTAVGLKAALLLSQMPSDLVGEKLETERLYDAVNVILSLQSGNGGFPAWEPQKAYRWLEKLNPSEVFEDSLVEKEYVECTGSALQALALFTKLYPKHRTKEIHNSIAKAISYIEHTQNPDGSWYGCWGICYLYGTWFAVEGLSACGKNYHNSPSLQKACKFLLSKQLPNGGWGESYLSCQNKVYTNLEDNRANLVQTSWALLSLIGAGQAEIEATPIHHGMKLLINSQMDDGDFPQQESTGAFMKNCTTNYSSYRNIFPIWAMGKYRQQVLSAHTQPNATT</sequence>
<gene>
    <name evidence="8" type="primary">25496085</name>
    <name evidence="7" type="ordered locus">MTR_6g034985</name>
</gene>
<name>A0A072U9U1_MEDTR</name>
<dbReference type="InterPro" id="IPR018333">
    <property type="entry name" value="Squalene_cyclase"/>
</dbReference>
<organism evidence="7 9">
    <name type="scientific">Medicago truncatula</name>
    <name type="common">Barrel medic</name>
    <name type="synonym">Medicago tribuloides</name>
    <dbReference type="NCBI Taxonomy" id="3880"/>
    <lineage>
        <taxon>Eukaryota</taxon>
        <taxon>Viridiplantae</taxon>
        <taxon>Streptophyta</taxon>
        <taxon>Embryophyta</taxon>
        <taxon>Tracheophyta</taxon>
        <taxon>Spermatophyta</taxon>
        <taxon>Magnoliopsida</taxon>
        <taxon>eudicotyledons</taxon>
        <taxon>Gunneridae</taxon>
        <taxon>Pentapetalae</taxon>
        <taxon>rosids</taxon>
        <taxon>fabids</taxon>
        <taxon>Fabales</taxon>
        <taxon>Fabaceae</taxon>
        <taxon>Papilionoideae</taxon>
        <taxon>50 kb inversion clade</taxon>
        <taxon>NPAAA clade</taxon>
        <taxon>Hologalegina</taxon>
        <taxon>IRL clade</taxon>
        <taxon>Trifolieae</taxon>
        <taxon>Medicago</taxon>
    </lineage>
</organism>
<dbReference type="EMBL" id="CM001222">
    <property type="protein sequence ID" value="KEH25838.1"/>
    <property type="molecule type" value="Genomic_DNA"/>
</dbReference>
<dbReference type="GO" id="GO:0019745">
    <property type="term" value="P:pentacyclic triterpenoid biosynthetic process"/>
    <property type="evidence" value="ECO:0007669"/>
    <property type="project" value="UniProtKB-ARBA"/>
</dbReference>
<dbReference type="Pfam" id="PF13249">
    <property type="entry name" value="SQHop_cyclase_N"/>
    <property type="match status" value="1"/>
</dbReference>
<dbReference type="EC" id="5.4.99.-" evidence="4"/>
<evidence type="ECO:0000256" key="2">
    <source>
        <dbReference type="ARBA" id="ARBA00022737"/>
    </source>
</evidence>
<dbReference type="Proteomes" id="UP000002051">
    <property type="component" value="Chromosome 6"/>
</dbReference>
<feature type="domain" description="Squalene cyclase N-terminal" evidence="6">
    <location>
        <begin position="96"/>
        <end position="400"/>
    </location>
</feature>
<dbReference type="Gene3D" id="1.50.10.20">
    <property type="match status" value="2"/>
</dbReference>
<dbReference type="NCBIfam" id="TIGR01787">
    <property type="entry name" value="squalene_cyclas"/>
    <property type="match status" value="1"/>
</dbReference>
<evidence type="ECO:0000256" key="1">
    <source>
        <dbReference type="ARBA" id="ARBA00009755"/>
    </source>
</evidence>
<protein>
    <recommendedName>
        <fullName evidence="4">Terpene cyclase/mutase family member</fullName>
        <ecNumber evidence="4">5.4.99.-</ecNumber>
    </recommendedName>
</protein>